<dbReference type="SUPFAM" id="SSF100950">
    <property type="entry name" value="NagB/RpiA/CoA transferase-like"/>
    <property type="match status" value="1"/>
</dbReference>
<sequence>MNSLRTNVQMEWTTSPPGISESDYRLCVQAAMLYYRDGLSQGEIGDQLGYSRIKINRVLGMARTLGILEIRVKVPVGWHIDLESDLAAAYGLRGAVVVSSDNTENVAASTLAEGAATWLTHHLQPNMRVGLGIGRTLSHMPETFRLDQPIECTFIEVLGTVYTQDWATLDVTSKMAELAGGTREILQAPGFVTNPDLGMLLAKEPSVADALNRARESDIMMQSVGPVDTSAILHQSGIIDADDLADLRSRGAVGDALGYYYDIDGERVQSRTDSNLIGIDLDDLRSVPWSVLVAGGTQKVEPIIGGLRGGYFNVLITDDTTAAALLEHDRAGQQ</sequence>
<evidence type="ECO:0000256" key="2">
    <source>
        <dbReference type="ARBA" id="ARBA00023015"/>
    </source>
</evidence>
<keyword evidence="4" id="KW-0804">Transcription</keyword>
<dbReference type="Gene3D" id="1.10.10.10">
    <property type="entry name" value="Winged helix-like DNA-binding domain superfamily/Winged helix DNA-binding domain"/>
    <property type="match status" value="1"/>
</dbReference>
<dbReference type="InterPro" id="IPR036388">
    <property type="entry name" value="WH-like_DNA-bd_sf"/>
</dbReference>
<dbReference type="InterPro" id="IPR037171">
    <property type="entry name" value="NagB/RpiA_transferase-like"/>
</dbReference>
<comment type="similarity">
    <text evidence="1">Belongs to the SorC transcriptional regulatory family.</text>
</comment>
<dbReference type="AlphaFoldDB" id="A0A3B0TD87"/>
<organism evidence="6">
    <name type="scientific">hydrothermal vent metagenome</name>
    <dbReference type="NCBI Taxonomy" id="652676"/>
    <lineage>
        <taxon>unclassified sequences</taxon>
        <taxon>metagenomes</taxon>
        <taxon>ecological metagenomes</taxon>
    </lineage>
</organism>
<dbReference type="GO" id="GO:0030246">
    <property type="term" value="F:carbohydrate binding"/>
    <property type="evidence" value="ECO:0007669"/>
    <property type="project" value="InterPro"/>
</dbReference>
<proteinExistence type="inferred from homology"/>
<accession>A0A3B0TD87</accession>
<dbReference type="Gene3D" id="3.40.50.1360">
    <property type="match status" value="1"/>
</dbReference>
<evidence type="ECO:0000259" key="5">
    <source>
        <dbReference type="Pfam" id="PF04198"/>
    </source>
</evidence>
<name>A0A3B0TD87_9ZZZZ</name>
<dbReference type="Pfam" id="PF04198">
    <property type="entry name" value="Sugar-bind"/>
    <property type="match status" value="1"/>
</dbReference>
<evidence type="ECO:0000256" key="4">
    <source>
        <dbReference type="ARBA" id="ARBA00023163"/>
    </source>
</evidence>
<keyword evidence="2" id="KW-0805">Transcription regulation</keyword>
<keyword evidence="3" id="KW-0238">DNA-binding</keyword>
<dbReference type="PANTHER" id="PTHR34294:SF1">
    <property type="entry name" value="TRANSCRIPTIONAL REGULATOR LSRR"/>
    <property type="match status" value="1"/>
</dbReference>
<dbReference type="InterPro" id="IPR007324">
    <property type="entry name" value="Sugar-bd_dom_put"/>
</dbReference>
<dbReference type="GO" id="GO:0003677">
    <property type="term" value="F:DNA binding"/>
    <property type="evidence" value="ECO:0007669"/>
    <property type="project" value="UniProtKB-KW"/>
</dbReference>
<evidence type="ECO:0000256" key="1">
    <source>
        <dbReference type="ARBA" id="ARBA00010466"/>
    </source>
</evidence>
<protein>
    <recommendedName>
        <fullName evidence="5">Sugar-binding domain-containing protein</fullName>
    </recommendedName>
</protein>
<feature type="domain" description="Sugar-binding" evidence="5">
    <location>
        <begin position="79"/>
        <end position="327"/>
    </location>
</feature>
<dbReference type="EMBL" id="UOEK01000304">
    <property type="protein sequence ID" value="VAW04916.1"/>
    <property type="molecule type" value="Genomic_DNA"/>
</dbReference>
<reference evidence="6" key="1">
    <citation type="submission" date="2018-06" db="EMBL/GenBank/DDBJ databases">
        <authorList>
            <person name="Zhirakovskaya E."/>
        </authorList>
    </citation>
    <scope>NUCLEOTIDE SEQUENCE</scope>
</reference>
<evidence type="ECO:0000313" key="6">
    <source>
        <dbReference type="EMBL" id="VAW04916.1"/>
    </source>
</evidence>
<dbReference type="PANTHER" id="PTHR34294">
    <property type="entry name" value="TRANSCRIPTIONAL REGULATOR-RELATED"/>
    <property type="match status" value="1"/>
</dbReference>
<dbReference type="InterPro" id="IPR051054">
    <property type="entry name" value="SorC_transcr_regulators"/>
</dbReference>
<gene>
    <name evidence="6" type="ORF">MNBD_ACTINO02-2007</name>
</gene>
<evidence type="ECO:0000256" key="3">
    <source>
        <dbReference type="ARBA" id="ARBA00023125"/>
    </source>
</evidence>